<dbReference type="PANTHER" id="PTHR21301">
    <property type="entry name" value="REVERSE TRANSCRIPTASE"/>
    <property type="match status" value="1"/>
</dbReference>
<evidence type="ECO:0000313" key="2">
    <source>
        <dbReference type="Proteomes" id="UP000792457"/>
    </source>
</evidence>
<dbReference type="PANTHER" id="PTHR21301:SF11">
    <property type="entry name" value="GIY-YIG DOMAIN-CONTAINING PROTEIN"/>
    <property type="match status" value="1"/>
</dbReference>
<comment type="caution">
    <text evidence="1">The sequence shown here is derived from an EMBL/GenBank/DDBJ whole genome shotgun (WGS) entry which is preliminary data.</text>
</comment>
<dbReference type="AlphaFoldDB" id="A0A8K0K1U2"/>
<dbReference type="EMBL" id="KZ308196">
    <property type="protein sequence ID" value="KAG8224413.1"/>
    <property type="molecule type" value="Genomic_DNA"/>
</dbReference>
<evidence type="ECO:0008006" key="3">
    <source>
        <dbReference type="Google" id="ProtNLM"/>
    </source>
</evidence>
<reference evidence="1" key="2">
    <citation type="submission" date="2017-10" db="EMBL/GenBank/DDBJ databases">
        <title>Ladona fulva Genome sequencing and assembly.</title>
        <authorList>
            <person name="Murali S."/>
            <person name="Richards S."/>
            <person name="Bandaranaike D."/>
            <person name="Bellair M."/>
            <person name="Blankenburg K."/>
            <person name="Chao H."/>
            <person name="Dinh H."/>
            <person name="Doddapaneni H."/>
            <person name="Dugan-Rocha S."/>
            <person name="Elkadiri S."/>
            <person name="Gnanaolivu R."/>
            <person name="Hernandez B."/>
            <person name="Skinner E."/>
            <person name="Javaid M."/>
            <person name="Lee S."/>
            <person name="Li M."/>
            <person name="Ming W."/>
            <person name="Munidasa M."/>
            <person name="Muniz J."/>
            <person name="Nguyen L."/>
            <person name="Hughes D."/>
            <person name="Osuji N."/>
            <person name="Pu L.-L."/>
            <person name="Puazo M."/>
            <person name="Qu C."/>
            <person name="Quiroz J."/>
            <person name="Raj R."/>
            <person name="Weissenberger G."/>
            <person name="Xin Y."/>
            <person name="Zou X."/>
            <person name="Han Y."/>
            <person name="Worley K."/>
            <person name="Muzny D."/>
            <person name="Gibbs R."/>
        </authorList>
    </citation>
    <scope>NUCLEOTIDE SEQUENCE</scope>
    <source>
        <strain evidence="1">Sampled in the wild</strain>
    </source>
</reference>
<proteinExistence type="predicted"/>
<reference evidence="1" key="1">
    <citation type="submission" date="2013-04" db="EMBL/GenBank/DDBJ databases">
        <authorList>
            <person name="Qu J."/>
            <person name="Murali S.C."/>
            <person name="Bandaranaike D."/>
            <person name="Bellair M."/>
            <person name="Blankenburg K."/>
            <person name="Chao H."/>
            <person name="Dinh H."/>
            <person name="Doddapaneni H."/>
            <person name="Downs B."/>
            <person name="Dugan-Rocha S."/>
            <person name="Elkadiri S."/>
            <person name="Gnanaolivu R.D."/>
            <person name="Hernandez B."/>
            <person name="Javaid M."/>
            <person name="Jayaseelan J.C."/>
            <person name="Lee S."/>
            <person name="Li M."/>
            <person name="Ming W."/>
            <person name="Munidasa M."/>
            <person name="Muniz J."/>
            <person name="Nguyen L."/>
            <person name="Ongeri F."/>
            <person name="Osuji N."/>
            <person name="Pu L.-L."/>
            <person name="Puazo M."/>
            <person name="Qu C."/>
            <person name="Quiroz J."/>
            <person name="Raj R."/>
            <person name="Weissenberger G."/>
            <person name="Xin Y."/>
            <person name="Zou X."/>
            <person name="Han Y."/>
            <person name="Richards S."/>
            <person name="Worley K."/>
            <person name="Muzny D."/>
            <person name="Gibbs R."/>
        </authorList>
    </citation>
    <scope>NUCLEOTIDE SEQUENCE</scope>
    <source>
        <strain evidence="1">Sampled in the wild</strain>
    </source>
</reference>
<evidence type="ECO:0000313" key="1">
    <source>
        <dbReference type="EMBL" id="KAG8224413.1"/>
    </source>
</evidence>
<protein>
    <recommendedName>
        <fullName evidence="3">Reverse transcriptase domain-containing protein</fullName>
    </recommendedName>
</protein>
<name>A0A8K0K1U2_LADFU</name>
<dbReference type="OrthoDB" id="10025388at2759"/>
<gene>
    <name evidence="1" type="ORF">J437_LFUL001363</name>
</gene>
<sequence length="212" mass="24292">MNNPAYQPIPWDPTELLRRKTFTLLKESGLPPEICKGLLPQAAVPPRLYGLPKIHQKGIPLRPIVSTINSPTYLLAKYLPKLLAPFVGQNQHHIQNSTEFVRKLTQIKMELDDIIVSFDVGSLFTKIPVKETLNFLETHFNKGINNLFRQTLTTTYTKRESNRNENLALFEIFLPLLCLNLLKPKFDTSIPLYVLEQEVKSPPTQEVCSRDK</sequence>
<dbReference type="Proteomes" id="UP000792457">
    <property type="component" value="Unassembled WGS sequence"/>
</dbReference>
<accession>A0A8K0K1U2</accession>
<keyword evidence="2" id="KW-1185">Reference proteome</keyword>
<organism evidence="1 2">
    <name type="scientific">Ladona fulva</name>
    <name type="common">Scarce chaser dragonfly</name>
    <name type="synonym">Libellula fulva</name>
    <dbReference type="NCBI Taxonomy" id="123851"/>
    <lineage>
        <taxon>Eukaryota</taxon>
        <taxon>Metazoa</taxon>
        <taxon>Ecdysozoa</taxon>
        <taxon>Arthropoda</taxon>
        <taxon>Hexapoda</taxon>
        <taxon>Insecta</taxon>
        <taxon>Pterygota</taxon>
        <taxon>Palaeoptera</taxon>
        <taxon>Odonata</taxon>
        <taxon>Epiprocta</taxon>
        <taxon>Anisoptera</taxon>
        <taxon>Libelluloidea</taxon>
        <taxon>Libellulidae</taxon>
        <taxon>Ladona</taxon>
    </lineage>
</organism>